<protein>
    <recommendedName>
        <fullName evidence="1">MULE transposase domain-containing protein</fullName>
    </recommendedName>
</protein>
<comment type="caution">
    <text evidence="2">The sequence shown here is derived from an EMBL/GenBank/DDBJ whole genome shotgun (WGS) entry which is preliminary data.</text>
</comment>
<dbReference type="Proteomes" id="UP000245699">
    <property type="component" value="Unassembled WGS sequence"/>
</dbReference>
<evidence type="ECO:0000313" key="2">
    <source>
        <dbReference type="EMBL" id="PVU85723.1"/>
    </source>
</evidence>
<sequence length="118" mass="13576">MKKAEILGKNKSPQDIYNLMNTSTEFKLFISSKESATKGYKAKNIYVDGTHKLIDLGYPVIVIRYSDINRKFFPLSISVVENGNDTSYDWVFENLKALFLQNGLELNPETIMQIMHHL</sequence>
<gene>
    <name evidence="2" type="ORF">BB559_006851</name>
</gene>
<dbReference type="OrthoDB" id="119028at2759"/>
<dbReference type="Pfam" id="PF10551">
    <property type="entry name" value="MULE"/>
    <property type="match status" value="1"/>
</dbReference>
<accession>A0A2T9Y082</accession>
<evidence type="ECO:0000259" key="1">
    <source>
        <dbReference type="Pfam" id="PF10551"/>
    </source>
</evidence>
<dbReference type="EMBL" id="MBFT01001041">
    <property type="protein sequence ID" value="PVU85723.1"/>
    <property type="molecule type" value="Genomic_DNA"/>
</dbReference>
<evidence type="ECO:0000313" key="3">
    <source>
        <dbReference type="Proteomes" id="UP000245699"/>
    </source>
</evidence>
<keyword evidence="3" id="KW-1185">Reference proteome</keyword>
<reference evidence="2 3" key="1">
    <citation type="journal article" date="2018" name="MBio">
        <title>Comparative Genomics Reveals the Core Gene Toolbox for the Fungus-Insect Symbiosis.</title>
        <authorList>
            <person name="Wang Y."/>
            <person name="Stata M."/>
            <person name="Wang W."/>
            <person name="Stajich J.E."/>
            <person name="White M.M."/>
            <person name="Moncalvo J.M."/>
        </authorList>
    </citation>
    <scope>NUCLEOTIDE SEQUENCE [LARGE SCALE GENOMIC DNA]</scope>
    <source>
        <strain evidence="2 3">AUS-77-4</strain>
    </source>
</reference>
<feature type="domain" description="MULE transposase" evidence="1">
    <location>
        <begin position="45"/>
        <end position="112"/>
    </location>
</feature>
<dbReference type="InterPro" id="IPR018289">
    <property type="entry name" value="MULE_transposase_dom"/>
</dbReference>
<name>A0A2T9Y082_9FUNG</name>
<proteinExistence type="predicted"/>
<dbReference type="AlphaFoldDB" id="A0A2T9Y082"/>
<organism evidence="2 3">
    <name type="scientific">Furculomyces boomerangus</name>
    <dbReference type="NCBI Taxonomy" id="61424"/>
    <lineage>
        <taxon>Eukaryota</taxon>
        <taxon>Fungi</taxon>
        <taxon>Fungi incertae sedis</taxon>
        <taxon>Zoopagomycota</taxon>
        <taxon>Kickxellomycotina</taxon>
        <taxon>Harpellomycetes</taxon>
        <taxon>Harpellales</taxon>
        <taxon>Harpellaceae</taxon>
        <taxon>Furculomyces</taxon>
    </lineage>
</organism>